<evidence type="ECO:0000313" key="1">
    <source>
        <dbReference type="Ensembl" id="ENSCINP00000035640.1"/>
    </source>
</evidence>
<dbReference type="AlphaFoldDB" id="H2Y156"/>
<dbReference type="GeneTree" id="ENSGT00940000155154"/>
<keyword evidence="2" id="KW-1185">Reference proteome</keyword>
<dbReference type="Proteomes" id="UP000008144">
    <property type="component" value="Chromosome 4"/>
</dbReference>
<reference evidence="1" key="3">
    <citation type="submission" date="2025-08" db="UniProtKB">
        <authorList>
            <consortium name="Ensembl"/>
        </authorList>
    </citation>
    <scope>IDENTIFICATION</scope>
</reference>
<dbReference type="InParanoid" id="H2Y156"/>
<evidence type="ECO:0000313" key="2">
    <source>
        <dbReference type="Proteomes" id="UP000008144"/>
    </source>
</evidence>
<dbReference type="Ensembl" id="ENSCINT00000033932.1">
    <property type="protein sequence ID" value="ENSCINP00000035640.1"/>
    <property type="gene ID" value="ENSCING00000019817.1"/>
</dbReference>
<reference evidence="2" key="1">
    <citation type="journal article" date="2002" name="Science">
        <title>The draft genome of Ciona intestinalis: insights into chordate and vertebrate origins.</title>
        <authorList>
            <person name="Dehal P."/>
            <person name="Satou Y."/>
            <person name="Campbell R.K."/>
            <person name="Chapman J."/>
            <person name="Degnan B."/>
            <person name="De Tomaso A."/>
            <person name="Davidson B."/>
            <person name="Di Gregorio A."/>
            <person name="Gelpke M."/>
            <person name="Goodstein D.M."/>
            <person name="Harafuji N."/>
            <person name="Hastings K.E."/>
            <person name="Ho I."/>
            <person name="Hotta K."/>
            <person name="Huang W."/>
            <person name="Kawashima T."/>
            <person name="Lemaire P."/>
            <person name="Martinez D."/>
            <person name="Meinertzhagen I.A."/>
            <person name="Necula S."/>
            <person name="Nonaka M."/>
            <person name="Putnam N."/>
            <person name="Rash S."/>
            <person name="Saiga H."/>
            <person name="Satake M."/>
            <person name="Terry A."/>
            <person name="Yamada L."/>
            <person name="Wang H.G."/>
            <person name="Awazu S."/>
            <person name="Azumi K."/>
            <person name="Boore J."/>
            <person name="Branno M."/>
            <person name="Chin-Bow S."/>
            <person name="DeSantis R."/>
            <person name="Doyle S."/>
            <person name="Francino P."/>
            <person name="Keys D.N."/>
            <person name="Haga S."/>
            <person name="Hayashi H."/>
            <person name="Hino K."/>
            <person name="Imai K.S."/>
            <person name="Inaba K."/>
            <person name="Kano S."/>
            <person name="Kobayashi K."/>
            <person name="Kobayashi M."/>
            <person name="Lee B.I."/>
            <person name="Makabe K.W."/>
            <person name="Manohar C."/>
            <person name="Matassi G."/>
            <person name="Medina M."/>
            <person name="Mochizuki Y."/>
            <person name="Mount S."/>
            <person name="Morishita T."/>
            <person name="Miura S."/>
            <person name="Nakayama A."/>
            <person name="Nishizaka S."/>
            <person name="Nomoto H."/>
            <person name="Ohta F."/>
            <person name="Oishi K."/>
            <person name="Rigoutsos I."/>
            <person name="Sano M."/>
            <person name="Sasaki A."/>
            <person name="Sasakura Y."/>
            <person name="Shoguchi E."/>
            <person name="Shin-i T."/>
            <person name="Spagnuolo A."/>
            <person name="Stainier D."/>
            <person name="Suzuki M.M."/>
            <person name="Tassy O."/>
            <person name="Takatori N."/>
            <person name="Tokuoka M."/>
            <person name="Yagi K."/>
            <person name="Yoshizaki F."/>
            <person name="Wada S."/>
            <person name="Zhang C."/>
            <person name="Hyatt P.D."/>
            <person name="Larimer F."/>
            <person name="Detter C."/>
            <person name="Doggett N."/>
            <person name="Glavina T."/>
            <person name="Hawkins T."/>
            <person name="Richardson P."/>
            <person name="Lucas S."/>
            <person name="Kohara Y."/>
            <person name="Levine M."/>
            <person name="Satoh N."/>
            <person name="Rokhsar D.S."/>
        </authorList>
    </citation>
    <scope>NUCLEOTIDE SEQUENCE [LARGE SCALE GENOMIC DNA]</scope>
</reference>
<reference evidence="1" key="4">
    <citation type="submission" date="2025-09" db="UniProtKB">
        <authorList>
            <consortium name="Ensembl"/>
        </authorList>
    </citation>
    <scope>IDENTIFICATION</scope>
</reference>
<accession>H2Y156</accession>
<reference evidence="1" key="2">
    <citation type="journal article" date="2008" name="Genome Biol.">
        <title>Improved genome assembly and evidence-based global gene model set for the chordate Ciona intestinalis: new insight into intron and operon populations.</title>
        <authorList>
            <person name="Satou Y."/>
            <person name="Mineta K."/>
            <person name="Ogasawara M."/>
            <person name="Sasakura Y."/>
            <person name="Shoguchi E."/>
            <person name="Ueno K."/>
            <person name="Yamada L."/>
            <person name="Matsumoto J."/>
            <person name="Wasserscheid J."/>
            <person name="Dewar K."/>
            <person name="Wiley G.B."/>
            <person name="Macmil S.L."/>
            <person name="Roe B.A."/>
            <person name="Zeller R.W."/>
            <person name="Hastings K.E."/>
            <person name="Lemaire P."/>
            <person name="Lindquist E."/>
            <person name="Endo T."/>
            <person name="Hotta K."/>
            <person name="Inaba K."/>
        </authorList>
    </citation>
    <scope>NUCLEOTIDE SEQUENCE [LARGE SCALE GENOMIC DNA]</scope>
    <source>
        <strain evidence="1">wild type</strain>
    </source>
</reference>
<dbReference type="InterPro" id="IPR027417">
    <property type="entry name" value="P-loop_NTPase"/>
</dbReference>
<sequence length="200" mass="23014">MTNNPWNNVPVIICPDIVYNFLEDINPPESVEHLLCIYNQIEVKGALYVLAHEQNKTSIPEEEFSNHVAEWLKIKQRGPRADILSKSNKQAKSKALNTKLNQTKTMSMSEMEAVENIMSLTESERWELYRLWVDLWKTPFKREIEQHIVHLNKQAAQLNAIREEESFAVLRGADVIGMTTTGAAKYRSIINRLPVKVVIV</sequence>
<dbReference type="HOGENOM" id="CLU_1368968_0_0_1"/>
<organism evidence="1 2">
    <name type="scientific">Ciona intestinalis</name>
    <name type="common">Transparent sea squirt</name>
    <name type="synonym">Ascidia intestinalis</name>
    <dbReference type="NCBI Taxonomy" id="7719"/>
    <lineage>
        <taxon>Eukaryota</taxon>
        <taxon>Metazoa</taxon>
        <taxon>Chordata</taxon>
        <taxon>Tunicata</taxon>
        <taxon>Ascidiacea</taxon>
        <taxon>Phlebobranchia</taxon>
        <taxon>Cionidae</taxon>
        <taxon>Ciona</taxon>
    </lineage>
</organism>
<proteinExistence type="predicted"/>
<dbReference type="Gene3D" id="3.40.50.300">
    <property type="entry name" value="P-loop containing nucleotide triphosphate hydrolases"/>
    <property type="match status" value="1"/>
</dbReference>
<name>H2Y156_CIOIN</name>
<dbReference type="EMBL" id="EAAA01001926">
    <property type="status" value="NOT_ANNOTATED_CDS"/>
    <property type="molecule type" value="Genomic_DNA"/>
</dbReference>
<protein>
    <submittedName>
        <fullName evidence="1">Uncharacterized protein</fullName>
    </submittedName>
</protein>